<dbReference type="Proteomes" id="UP000015455">
    <property type="component" value="Unassembled WGS sequence"/>
</dbReference>
<evidence type="ECO:0000256" key="9">
    <source>
        <dbReference type="ARBA" id="ARBA00022989"/>
    </source>
</evidence>
<evidence type="ECO:0000256" key="3">
    <source>
        <dbReference type="ARBA" id="ARBA00010441"/>
    </source>
</evidence>
<keyword evidence="12" id="KW-0594">Phospholipid biosynthesis</keyword>
<feature type="transmembrane region" description="Helical" evidence="17">
    <location>
        <begin position="169"/>
        <end position="189"/>
    </location>
</feature>
<feature type="transmembrane region" description="Helical" evidence="17">
    <location>
        <begin position="138"/>
        <end position="157"/>
    </location>
</feature>
<evidence type="ECO:0000256" key="8">
    <source>
        <dbReference type="ARBA" id="ARBA00022692"/>
    </source>
</evidence>
<accession>S9ZHN7</accession>
<evidence type="ECO:0000256" key="2">
    <source>
        <dbReference type="ARBA" id="ARBA00004127"/>
    </source>
</evidence>
<reference evidence="18 19" key="1">
    <citation type="submission" date="2013-06" db="EMBL/GenBank/DDBJ databases">
        <title>Draft genome sequence of Thauera terpenica.</title>
        <authorList>
            <person name="Liu B."/>
            <person name="Frostegard A.H."/>
            <person name="Shapleigh J.P."/>
        </authorList>
    </citation>
    <scope>NUCLEOTIDE SEQUENCE [LARGE SCALE GENOMIC DNA]</scope>
    <source>
        <strain evidence="18 19">58Eu</strain>
    </source>
</reference>
<feature type="compositionally biased region" description="Low complexity" evidence="16">
    <location>
        <begin position="259"/>
        <end position="284"/>
    </location>
</feature>
<evidence type="ECO:0000256" key="13">
    <source>
        <dbReference type="ARBA" id="ARBA00023264"/>
    </source>
</evidence>
<keyword evidence="7 15" id="KW-0808">Transferase</keyword>
<feature type="region of interest" description="Disordered" evidence="16">
    <location>
        <begin position="258"/>
        <end position="298"/>
    </location>
</feature>
<dbReference type="GO" id="GO:0016020">
    <property type="term" value="C:membrane"/>
    <property type="evidence" value="ECO:0007669"/>
    <property type="project" value="InterPro"/>
</dbReference>
<dbReference type="InterPro" id="IPR004533">
    <property type="entry name" value="CDP-diaglyc--ser_O-PTrfase"/>
</dbReference>
<name>S9ZHN7_9RHOO</name>
<organism evidence="18 19">
    <name type="scientific">Thauera terpenica 58Eu</name>
    <dbReference type="NCBI Taxonomy" id="1348657"/>
    <lineage>
        <taxon>Bacteria</taxon>
        <taxon>Pseudomonadati</taxon>
        <taxon>Pseudomonadota</taxon>
        <taxon>Betaproteobacteria</taxon>
        <taxon>Rhodocyclales</taxon>
        <taxon>Zoogloeaceae</taxon>
        <taxon>Thauera</taxon>
    </lineage>
</organism>
<evidence type="ECO:0000256" key="11">
    <source>
        <dbReference type="ARBA" id="ARBA00023136"/>
    </source>
</evidence>
<evidence type="ECO:0000256" key="1">
    <source>
        <dbReference type="ARBA" id="ARBA00000287"/>
    </source>
</evidence>
<keyword evidence="13" id="KW-1208">Phospholipid metabolism</keyword>
<evidence type="ECO:0000256" key="17">
    <source>
        <dbReference type="SAM" id="Phobius"/>
    </source>
</evidence>
<evidence type="ECO:0000256" key="4">
    <source>
        <dbReference type="ARBA" id="ARBA00013174"/>
    </source>
</evidence>
<keyword evidence="11 17" id="KW-0472">Membrane</keyword>
<dbReference type="Gene3D" id="1.20.120.1760">
    <property type="match status" value="1"/>
</dbReference>
<keyword evidence="6" id="KW-0444">Lipid biosynthesis</keyword>
<feature type="transmembrane region" description="Helical" evidence="17">
    <location>
        <begin position="223"/>
        <end position="241"/>
    </location>
</feature>
<keyword evidence="19" id="KW-1185">Reference proteome</keyword>
<dbReference type="NCBIfam" id="TIGR00473">
    <property type="entry name" value="pssA"/>
    <property type="match status" value="1"/>
</dbReference>
<dbReference type="EMBL" id="ATJV01000024">
    <property type="protein sequence ID" value="EPZ16905.1"/>
    <property type="molecule type" value="Genomic_DNA"/>
</dbReference>
<feature type="transmembrane region" description="Helical" evidence="17">
    <location>
        <begin position="108"/>
        <end position="126"/>
    </location>
</feature>
<dbReference type="PANTHER" id="PTHR14269:SF61">
    <property type="entry name" value="CDP-DIACYLGLYCEROL--SERINE O-PHOSPHATIDYLTRANSFERASE"/>
    <property type="match status" value="1"/>
</dbReference>
<feature type="transmembrane region" description="Helical" evidence="17">
    <location>
        <begin position="21"/>
        <end position="39"/>
    </location>
</feature>
<keyword evidence="9 17" id="KW-1133">Transmembrane helix</keyword>
<dbReference type="GO" id="GO:0012505">
    <property type="term" value="C:endomembrane system"/>
    <property type="evidence" value="ECO:0007669"/>
    <property type="project" value="UniProtKB-SubCell"/>
</dbReference>
<comment type="caution">
    <text evidence="18">The sequence shown here is derived from an EMBL/GenBank/DDBJ whole genome shotgun (WGS) entry which is preliminary data.</text>
</comment>
<keyword evidence="8 17" id="KW-0812">Transmembrane</keyword>
<evidence type="ECO:0000256" key="7">
    <source>
        <dbReference type="ARBA" id="ARBA00022679"/>
    </source>
</evidence>
<dbReference type="PANTHER" id="PTHR14269">
    <property type="entry name" value="CDP-DIACYLGLYCEROL--GLYCEROL-3-PHOSPHATE 3-PHOSPHATIDYLTRANSFERASE-RELATED"/>
    <property type="match status" value="1"/>
</dbReference>
<dbReference type="GO" id="GO:0003882">
    <property type="term" value="F:CDP-diacylglycerol-serine O-phosphatidyltransferase activity"/>
    <property type="evidence" value="ECO:0007669"/>
    <property type="project" value="UniProtKB-EC"/>
</dbReference>
<dbReference type="PROSITE" id="PS00379">
    <property type="entry name" value="CDP_ALCOHOL_P_TRANSF"/>
    <property type="match status" value="1"/>
</dbReference>
<dbReference type="eggNOG" id="COG1183">
    <property type="taxonomic scope" value="Bacteria"/>
</dbReference>
<evidence type="ECO:0000256" key="16">
    <source>
        <dbReference type="SAM" id="MobiDB-lite"/>
    </source>
</evidence>
<comment type="subcellular location">
    <subcellularLocation>
        <location evidence="2">Endomembrane system</location>
        <topology evidence="2">Multi-pass membrane protein</topology>
    </subcellularLocation>
</comment>
<feature type="transmembrane region" description="Helical" evidence="17">
    <location>
        <begin position="201"/>
        <end position="217"/>
    </location>
</feature>
<dbReference type="InterPro" id="IPR050324">
    <property type="entry name" value="CDP-alcohol_PTase-I"/>
</dbReference>
<evidence type="ECO:0000256" key="10">
    <source>
        <dbReference type="ARBA" id="ARBA00023098"/>
    </source>
</evidence>
<evidence type="ECO:0000256" key="15">
    <source>
        <dbReference type="RuleBase" id="RU003750"/>
    </source>
</evidence>
<proteinExistence type="inferred from homology"/>
<evidence type="ECO:0000256" key="6">
    <source>
        <dbReference type="ARBA" id="ARBA00022516"/>
    </source>
</evidence>
<protein>
    <recommendedName>
        <fullName evidence="5">CDP-diacylglycerol--serine O-phosphatidyltransferase</fullName>
        <ecNumber evidence="4">2.7.8.8</ecNumber>
    </recommendedName>
    <alternativeName>
        <fullName evidence="14">Phosphatidylserine synthase</fullName>
    </alternativeName>
</protein>
<evidence type="ECO:0000256" key="12">
    <source>
        <dbReference type="ARBA" id="ARBA00023209"/>
    </source>
</evidence>
<evidence type="ECO:0000256" key="5">
    <source>
        <dbReference type="ARBA" id="ARBA00017171"/>
    </source>
</evidence>
<keyword evidence="10" id="KW-0443">Lipid metabolism</keyword>
<dbReference type="OrthoDB" id="9777147at2"/>
<dbReference type="EC" id="2.7.8.8" evidence="4"/>
<evidence type="ECO:0000313" key="19">
    <source>
        <dbReference type="Proteomes" id="UP000015455"/>
    </source>
</evidence>
<evidence type="ECO:0000256" key="14">
    <source>
        <dbReference type="ARBA" id="ARBA00032361"/>
    </source>
</evidence>
<dbReference type="GO" id="GO:0008654">
    <property type="term" value="P:phospholipid biosynthetic process"/>
    <property type="evidence" value="ECO:0007669"/>
    <property type="project" value="UniProtKB-KW"/>
</dbReference>
<dbReference type="Pfam" id="PF01066">
    <property type="entry name" value="CDP-OH_P_transf"/>
    <property type="match status" value="1"/>
</dbReference>
<comment type="similarity">
    <text evidence="3 15">Belongs to the CDP-alcohol phosphatidyltransferase class-I family.</text>
</comment>
<dbReference type="AlphaFoldDB" id="S9ZHN7"/>
<comment type="catalytic activity">
    <reaction evidence="1">
        <text>a CDP-1,2-diacyl-sn-glycerol + L-serine = a 1,2-diacyl-sn-glycero-3-phospho-L-serine + CMP + H(+)</text>
        <dbReference type="Rhea" id="RHEA:16913"/>
        <dbReference type="ChEBI" id="CHEBI:15378"/>
        <dbReference type="ChEBI" id="CHEBI:33384"/>
        <dbReference type="ChEBI" id="CHEBI:57262"/>
        <dbReference type="ChEBI" id="CHEBI:58332"/>
        <dbReference type="ChEBI" id="CHEBI:60377"/>
        <dbReference type="EC" id="2.7.8.8"/>
    </reaction>
</comment>
<sequence length="298" mass="32050">MDHPDRMPLITPEKRRRGIYILPNLFTTAALFAGFYAIVQAMDHRFETAAVAIFVAMVLDGLDGRIARLTRTQSEFGAEYDSLSDMVSFGAAPALVMYEWALRDLGKLGWAAAFIYCAGAALRLARFNTNIAVVDKRYFQGLPSPAAAALIAGMVWVGIDNDFTGGELSGLACALTIFAGISMVSNVLFWSGKSINLRKSVPFIVLIALVLAFALISSYPPGVLFALFLVYAGSGYVVWALRWKRKYDARNAGGFVPPTTDTAASATAWPEADTTAEAPTPTSDTDAEKDNAGAPPRS</sequence>
<evidence type="ECO:0000313" key="18">
    <source>
        <dbReference type="EMBL" id="EPZ16905.1"/>
    </source>
</evidence>
<gene>
    <name evidence="18" type="ORF">M622_10320</name>
</gene>
<dbReference type="InterPro" id="IPR048254">
    <property type="entry name" value="CDP_ALCOHOL_P_TRANSF_CS"/>
</dbReference>
<dbReference type="STRING" id="1348657.M622_10320"/>
<dbReference type="InterPro" id="IPR043130">
    <property type="entry name" value="CDP-OH_PTrfase_TM_dom"/>
</dbReference>
<dbReference type="PATRIC" id="fig|1348657.5.peg.598"/>
<dbReference type="InterPro" id="IPR000462">
    <property type="entry name" value="CDP-OH_P_trans"/>
</dbReference>